<keyword evidence="2" id="KW-1185">Reference proteome</keyword>
<dbReference type="Proteomes" id="UP000197535">
    <property type="component" value="Unassembled WGS sequence"/>
</dbReference>
<reference evidence="1 2" key="1">
    <citation type="submission" date="2016-02" db="EMBL/GenBank/DDBJ databases">
        <authorList>
            <person name="Wen L."/>
            <person name="He K."/>
            <person name="Yang H."/>
        </authorList>
    </citation>
    <scope>NUCLEOTIDE SEQUENCE [LARGE SCALE GENOMIC DNA]</scope>
    <source>
        <strain evidence="1 2">TSA40</strain>
    </source>
</reference>
<accession>A0A254TAA6</accession>
<dbReference type="AlphaFoldDB" id="A0A254TAA6"/>
<comment type="caution">
    <text evidence="1">The sequence shown here is derived from an EMBL/GenBank/DDBJ whole genome shotgun (WGS) entry which is preliminary data.</text>
</comment>
<dbReference type="EMBL" id="LSTO01000001">
    <property type="protein sequence ID" value="OWW19580.1"/>
    <property type="molecule type" value="Genomic_DNA"/>
</dbReference>
<evidence type="ECO:0000313" key="2">
    <source>
        <dbReference type="Proteomes" id="UP000197535"/>
    </source>
</evidence>
<evidence type="ECO:0008006" key="3">
    <source>
        <dbReference type="Google" id="ProtNLM"/>
    </source>
</evidence>
<name>A0A254TAA6_9BURK</name>
<proteinExistence type="predicted"/>
<dbReference type="OrthoDB" id="6369218at2"/>
<organism evidence="1 2">
    <name type="scientific">Noviherbaspirillum denitrificans</name>
    <dbReference type="NCBI Taxonomy" id="1968433"/>
    <lineage>
        <taxon>Bacteria</taxon>
        <taxon>Pseudomonadati</taxon>
        <taxon>Pseudomonadota</taxon>
        <taxon>Betaproteobacteria</taxon>
        <taxon>Burkholderiales</taxon>
        <taxon>Oxalobacteraceae</taxon>
        <taxon>Noviherbaspirillum</taxon>
    </lineage>
</organism>
<evidence type="ECO:0000313" key="1">
    <source>
        <dbReference type="EMBL" id="OWW19580.1"/>
    </source>
</evidence>
<dbReference type="RefSeq" id="WP_088706487.1">
    <property type="nucleotide sequence ID" value="NZ_LSTO01000001.1"/>
</dbReference>
<sequence length="200" mass="20666">MSTIIAGRFQQQLQIEHTIEELVSAGFARDRISAFYVNPPGQHDSFPIGGDHAESAGAHESGKGVAMGAATGAAVGLAAAPFLGPVGAVTGSLVGAHLGGLAGGLSQMKEAGETGEHNEDADNVAPVRHSGMLLAVALDNQDDEDKAADLLRSLGAVELERAEGTIEGGDWTDFDPTATPHILYRAQQQSLPPGEPVRRL</sequence>
<gene>
    <name evidence="1" type="ORF">AYR66_08680</name>
</gene>
<protein>
    <recommendedName>
        <fullName evidence="3">Glycine zipper domain-containing protein</fullName>
    </recommendedName>
</protein>